<protein>
    <submittedName>
        <fullName evidence="2">Uncharacterized protein</fullName>
    </submittedName>
</protein>
<sequence>MTKITVDKETAIRAVCQHFNIPMFGTGDVYYRTNSKLNGVEIEFDFECKHIEKDGGYE</sequence>
<dbReference type="AlphaFoldDB" id="A0A6M3JWL9"/>
<reference evidence="2" key="1">
    <citation type="submission" date="2020-03" db="EMBL/GenBank/DDBJ databases">
        <title>The deep terrestrial virosphere.</title>
        <authorList>
            <person name="Holmfeldt K."/>
            <person name="Nilsson E."/>
            <person name="Simone D."/>
            <person name="Lopez-Fernandez M."/>
            <person name="Wu X."/>
            <person name="de Brujin I."/>
            <person name="Lundin D."/>
            <person name="Andersson A."/>
            <person name="Bertilsson S."/>
            <person name="Dopson M."/>
        </authorList>
    </citation>
    <scope>NUCLEOTIDE SEQUENCE</scope>
    <source>
        <strain evidence="2">MM415A02008</strain>
        <strain evidence="1">MM415B00381</strain>
    </source>
</reference>
<organism evidence="2">
    <name type="scientific">viral metagenome</name>
    <dbReference type="NCBI Taxonomy" id="1070528"/>
    <lineage>
        <taxon>unclassified sequences</taxon>
        <taxon>metagenomes</taxon>
        <taxon>organismal metagenomes</taxon>
    </lineage>
</organism>
<gene>
    <name evidence="2" type="ORF">MM415A02008_0009</name>
    <name evidence="1" type="ORF">MM415B00381_0057</name>
</gene>
<evidence type="ECO:0000313" key="2">
    <source>
        <dbReference type="EMBL" id="QJA74440.1"/>
    </source>
</evidence>
<accession>A0A6M3JWL9</accession>
<name>A0A6M3JWL9_9ZZZZ</name>
<evidence type="ECO:0000313" key="1">
    <source>
        <dbReference type="EMBL" id="QJA65744.1"/>
    </source>
</evidence>
<dbReference type="EMBL" id="MT141543">
    <property type="protein sequence ID" value="QJA65744.1"/>
    <property type="molecule type" value="Genomic_DNA"/>
</dbReference>
<proteinExistence type="predicted"/>
<dbReference type="EMBL" id="MT142098">
    <property type="protein sequence ID" value="QJA74440.1"/>
    <property type="molecule type" value="Genomic_DNA"/>
</dbReference>